<feature type="compositionally biased region" description="Low complexity" evidence="1">
    <location>
        <begin position="93"/>
        <end position="104"/>
    </location>
</feature>
<dbReference type="Proteomes" id="UP000190857">
    <property type="component" value="Unassembled WGS sequence"/>
</dbReference>
<evidence type="ECO:0000313" key="2">
    <source>
        <dbReference type="EMBL" id="SKC63203.1"/>
    </source>
</evidence>
<feature type="compositionally biased region" description="Low complexity" evidence="1">
    <location>
        <begin position="14"/>
        <end position="27"/>
    </location>
</feature>
<accession>A0A1T5KHM7</accession>
<name>A0A1T5KHM7_9MICO</name>
<evidence type="ECO:0000313" key="3">
    <source>
        <dbReference type="Proteomes" id="UP000190857"/>
    </source>
</evidence>
<protein>
    <recommendedName>
        <fullName evidence="4">3-hydroxyacyl-CoA dehydrogenase</fullName>
    </recommendedName>
</protein>
<feature type="compositionally biased region" description="Basic and acidic residues" evidence="1">
    <location>
        <begin position="28"/>
        <end position="37"/>
    </location>
</feature>
<gene>
    <name evidence="2" type="ORF">SAMN06309945_2248</name>
</gene>
<evidence type="ECO:0008006" key="4">
    <source>
        <dbReference type="Google" id="ProtNLM"/>
    </source>
</evidence>
<dbReference type="InterPro" id="IPR045596">
    <property type="entry name" value="DUF6459"/>
</dbReference>
<sequence>MTPPFPNTPSDSPTATHLTHTTQTTSTTEHDDLRDRSAAGAGAPIRSPARAAATRVPGRSRPSPAQVGLGTEVSAGRSASPLTEHRAPHSPDADPAAAPGAGDRATPEPVLENLALSAIEVIAGARDLEQLGRWVTREVYEHLSIRVTVASRARRVRGAVGKRPVILGTRVSAFHTGDTIVDGVVTVTMRDRTRAVALRIEWVRGRWRASAIHVL</sequence>
<dbReference type="EMBL" id="FUZP01000002">
    <property type="protein sequence ID" value="SKC63203.1"/>
    <property type="molecule type" value="Genomic_DNA"/>
</dbReference>
<organism evidence="2 3">
    <name type="scientific">Okibacterium fritillariae</name>
    <dbReference type="NCBI Taxonomy" id="123320"/>
    <lineage>
        <taxon>Bacteria</taxon>
        <taxon>Bacillati</taxon>
        <taxon>Actinomycetota</taxon>
        <taxon>Actinomycetes</taxon>
        <taxon>Micrococcales</taxon>
        <taxon>Microbacteriaceae</taxon>
        <taxon>Okibacterium</taxon>
    </lineage>
</organism>
<feature type="region of interest" description="Disordered" evidence="1">
    <location>
        <begin position="1"/>
        <end position="107"/>
    </location>
</feature>
<dbReference type="AlphaFoldDB" id="A0A1T5KHM7"/>
<dbReference type="STRING" id="123320.SAMN06309945_2248"/>
<proteinExistence type="predicted"/>
<feature type="compositionally biased region" description="Basic and acidic residues" evidence="1">
    <location>
        <begin position="83"/>
        <end position="92"/>
    </location>
</feature>
<dbReference type="Pfam" id="PF20060">
    <property type="entry name" value="DUF6459"/>
    <property type="match status" value="1"/>
</dbReference>
<reference evidence="2 3" key="1">
    <citation type="submission" date="2017-02" db="EMBL/GenBank/DDBJ databases">
        <authorList>
            <person name="Peterson S.W."/>
        </authorList>
    </citation>
    <scope>NUCLEOTIDE SEQUENCE [LARGE SCALE GENOMIC DNA]</scope>
    <source>
        <strain evidence="2 3">VKM Ac-2059</strain>
    </source>
</reference>
<evidence type="ECO:0000256" key="1">
    <source>
        <dbReference type="SAM" id="MobiDB-lite"/>
    </source>
</evidence>
<keyword evidence="3" id="KW-1185">Reference proteome</keyword>